<protein>
    <submittedName>
        <fullName evidence="1">Uncharacterized protein</fullName>
    </submittedName>
</protein>
<dbReference type="EMBL" id="JAQGDS010000005">
    <property type="protein sequence ID" value="KAJ6260781.1"/>
    <property type="molecule type" value="Genomic_DNA"/>
</dbReference>
<reference evidence="1" key="1">
    <citation type="submission" date="2023-01" db="EMBL/GenBank/DDBJ databases">
        <title>The chitinases involved in constricting ring structure development in the nematode-trapping fungus Drechslerella dactyloides.</title>
        <authorList>
            <person name="Wang R."/>
            <person name="Zhang L."/>
            <person name="Tang P."/>
            <person name="Li S."/>
            <person name="Liang L."/>
        </authorList>
    </citation>
    <scope>NUCLEOTIDE SEQUENCE</scope>
    <source>
        <strain evidence="1">YMF1.00031</strain>
    </source>
</reference>
<gene>
    <name evidence="1" type="ORF">Dda_5010</name>
</gene>
<sequence>MLSKHQLVKFGIIRPGANKWYLGDGGNFIVTSEGTVRPITFWELPLFQKFSWIWLCLWNHFQNEAYFAKAGWANTLAVLNIAMTDKLIQEYDDADKIPSGVDVPVQRIRLSHLSLLCYMINIKRIEIKIEEGSIEAHNSFVKVSTQPIPGFGQAVVIDGDFGSLQDKIRPIDTSTTRCLCFLARGDLLGLAGFRGDIEYLDTDAFLYGLLRKWDQDTWVLHEVASKSHRFINTSDPKIYAREHLRVSPRLQAAYYSKILQDPQNSKSWSDIWKDGMGSCTPTILGYLGVMPFISIWCAAPLSLFFTPYTAHLQENRKIWWQTQKDNDGLRFLQHPQMEIDLAYGSIPFLKENSDYQMIINPIQSVADRFSWVAFPVINVLRRWSSDISKGAIEDLDGRVFVFPTSVIRLLEGDSVQDVRRIMKETMPLGENFGFRLESTLLLSLLMVDCRLQALWVILDPDGSLGRFYKAVKTQGIEPTDYGALGALIENARLSFGLGVDGIDSTLVHFTTLWFELGRRADLTGEESRLQNCFTEIVNEWQDDDGDCIPALPPLDLSAQSNFIKSGNIADYAKKLQPSPDEITKKKFVQWLRTDVPPGDIGSSSRPRIDIIRTMIPLLQLRTFLMALSYDCYADSSQVYLTDSEATVDVRLI</sequence>
<accession>A0AAD6IYE9</accession>
<name>A0AAD6IYE9_DREDA</name>
<proteinExistence type="predicted"/>
<keyword evidence="2" id="KW-1185">Reference proteome</keyword>
<evidence type="ECO:0000313" key="1">
    <source>
        <dbReference type="EMBL" id="KAJ6260781.1"/>
    </source>
</evidence>
<dbReference type="AlphaFoldDB" id="A0AAD6IYE9"/>
<dbReference type="Proteomes" id="UP001221413">
    <property type="component" value="Unassembled WGS sequence"/>
</dbReference>
<organism evidence="1 2">
    <name type="scientific">Drechslerella dactyloides</name>
    <name type="common">Nematode-trapping fungus</name>
    <name type="synonym">Arthrobotrys dactyloides</name>
    <dbReference type="NCBI Taxonomy" id="74499"/>
    <lineage>
        <taxon>Eukaryota</taxon>
        <taxon>Fungi</taxon>
        <taxon>Dikarya</taxon>
        <taxon>Ascomycota</taxon>
        <taxon>Pezizomycotina</taxon>
        <taxon>Orbiliomycetes</taxon>
        <taxon>Orbiliales</taxon>
        <taxon>Orbiliaceae</taxon>
        <taxon>Drechslerella</taxon>
    </lineage>
</organism>
<comment type="caution">
    <text evidence="1">The sequence shown here is derived from an EMBL/GenBank/DDBJ whole genome shotgun (WGS) entry which is preliminary data.</text>
</comment>
<evidence type="ECO:0000313" key="2">
    <source>
        <dbReference type="Proteomes" id="UP001221413"/>
    </source>
</evidence>